<sequence>MDTMNSFPSTSLLRRTILLASATALLLGTAGSYAPSASATPLPIWDTTPTPAFYHTTQAQRGIKHGTLIRSQRVYGNPVLGSHRAYRTVFASRNTFNRPITGSAAVVLPQQVKAGTPIVVINDMINSLGRSCQPSFALDAKRGSVYIQQNKRAYKEALGYLKRGWAVILPDFLGMNSEYGANIMSGRVILDAVEAATNSTIFGLHTSKAVLTGYSGGGMATMYAAAQQPFYSPRSHIIAAAAGGAPVDLPWMVGLFQKLGNIPNPAFGYATGVLIGMEREYGSHRMNVYGRMTPLGKNIVRKSRSLCHDQMLKLSENQTPKTMFGMTDLLSMKDMVAVGRENSLTYYKPIPTMPLFIYGAYTDIGVPLSLMQRVVIRYKKERPQLPIVFAPQIGPNHMDAFRQAQPLVRQWMADRFAGKPAPNTAIAF</sequence>
<dbReference type="KEGG" id="cbq:AL705_04965"/>
<evidence type="ECO:0000313" key="2">
    <source>
        <dbReference type="EMBL" id="ALE19071.1"/>
    </source>
</evidence>
<dbReference type="Pfam" id="PF03583">
    <property type="entry name" value="LIP"/>
    <property type="match status" value="1"/>
</dbReference>
<evidence type="ECO:0000313" key="3">
    <source>
        <dbReference type="Proteomes" id="UP000068137"/>
    </source>
</evidence>
<organism evidence="2 3">
    <name type="scientific">Lawsonella clevelandensis</name>
    <dbReference type="NCBI Taxonomy" id="1528099"/>
    <lineage>
        <taxon>Bacteria</taxon>
        <taxon>Bacillati</taxon>
        <taxon>Actinomycetota</taxon>
        <taxon>Actinomycetes</taxon>
        <taxon>Mycobacteriales</taxon>
        <taxon>Lawsonellaceae</taxon>
        <taxon>Lawsonella</taxon>
    </lineage>
</organism>
<dbReference type="EMBL" id="CP012390">
    <property type="protein sequence ID" value="ALE19071.1"/>
    <property type="molecule type" value="Genomic_DNA"/>
</dbReference>
<dbReference type="Gene3D" id="3.40.50.1820">
    <property type="entry name" value="alpha/beta hydrolase"/>
    <property type="match status" value="1"/>
</dbReference>
<dbReference type="InterPro" id="IPR029058">
    <property type="entry name" value="AB_hydrolase_fold"/>
</dbReference>
<dbReference type="GO" id="GO:0016042">
    <property type="term" value="P:lipid catabolic process"/>
    <property type="evidence" value="ECO:0007669"/>
    <property type="project" value="InterPro"/>
</dbReference>
<protein>
    <recommendedName>
        <fullName evidence="4">Inactive lipase</fullName>
    </recommendedName>
</protein>
<feature type="chain" id="PRO_5005798329" description="Inactive lipase" evidence="1">
    <location>
        <begin position="40"/>
        <end position="428"/>
    </location>
</feature>
<keyword evidence="1" id="KW-0732">Signal</keyword>
<accession>A0A0M4MCA2</accession>
<dbReference type="RefSeq" id="WP_053962072.1">
    <property type="nucleotide sequence ID" value="NZ_CP012390.1"/>
</dbReference>
<dbReference type="PIRSF" id="PIRSF029171">
    <property type="entry name" value="Esterase_LipA"/>
    <property type="match status" value="1"/>
</dbReference>
<dbReference type="SUPFAM" id="SSF53474">
    <property type="entry name" value="alpha/beta-Hydrolases"/>
    <property type="match status" value="1"/>
</dbReference>
<gene>
    <name evidence="2" type="ORF">AL705_04965</name>
</gene>
<evidence type="ECO:0000256" key="1">
    <source>
        <dbReference type="SAM" id="SignalP"/>
    </source>
</evidence>
<feature type="signal peptide" evidence="1">
    <location>
        <begin position="1"/>
        <end position="39"/>
    </location>
</feature>
<dbReference type="AlphaFoldDB" id="A0A0M4MCA2"/>
<name>A0A0M4MCA2_9ACTN</name>
<dbReference type="PROSITE" id="PS51318">
    <property type="entry name" value="TAT"/>
    <property type="match status" value="1"/>
</dbReference>
<dbReference type="GO" id="GO:0004806">
    <property type="term" value="F:triacylglycerol lipase activity"/>
    <property type="evidence" value="ECO:0007669"/>
    <property type="project" value="InterPro"/>
</dbReference>
<proteinExistence type="predicted"/>
<evidence type="ECO:0008006" key="4">
    <source>
        <dbReference type="Google" id="ProtNLM"/>
    </source>
</evidence>
<dbReference type="STRING" id="1528099.AL705_04965"/>
<dbReference type="Proteomes" id="UP000068137">
    <property type="component" value="Chromosome"/>
</dbReference>
<dbReference type="PANTHER" id="PTHR34853">
    <property type="match status" value="1"/>
</dbReference>
<dbReference type="PANTHER" id="PTHR34853:SF1">
    <property type="entry name" value="LIPASE 5"/>
    <property type="match status" value="1"/>
</dbReference>
<dbReference type="InterPro" id="IPR005152">
    <property type="entry name" value="Lipase_secreted"/>
</dbReference>
<dbReference type="OrthoDB" id="4763034at2"/>
<reference evidence="2 3" key="1">
    <citation type="journal article" date="2015" name="Genome Announc.">
        <title>Complete Genome Sequences for Two Strains of a Novel Fastidious, Partially Acid-Fast, Gram-Positive Corynebacterineae Bacterium, Derived from Human Clinical Samples.</title>
        <authorList>
            <person name="Nicholson A.C."/>
            <person name="Bell M."/>
            <person name="Humrighouse B.W."/>
            <person name="McQuiston J.R."/>
        </authorList>
    </citation>
    <scope>NUCLEOTIDE SEQUENCE [LARGE SCALE GENOMIC DNA]</scope>
    <source>
        <strain evidence="2 3">X1698</strain>
    </source>
</reference>
<dbReference type="InterPro" id="IPR006311">
    <property type="entry name" value="TAT_signal"/>
</dbReference>
<dbReference type="Gene3D" id="1.10.260.130">
    <property type="match status" value="1"/>
</dbReference>